<dbReference type="InterPro" id="IPR000297">
    <property type="entry name" value="PPIase_PpiC"/>
</dbReference>
<accession>A0A916QD73</accession>
<dbReference type="GO" id="GO:0003755">
    <property type="term" value="F:peptidyl-prolyl cis-trans isomerase activity"/>
    <property type="evidence" value="ECO:0007669"/>
    <property type="project" value="InterPro"/>
</dbReference>
<feature type="region of interest" description="Disordered" evidence="1">
    <location>
        <begin position="346"/>
        <end position="372"/>
    </location>
</feature>
<gene>
    <name evidence="4" type="ORF">ANBU17_27460</name>
</gene>
<evidence type="ECO:0000313" key="4">
    <source>
        <dbReference type="EMBL" id="GFO86399.1"/>
    </source>
</evidence>
<evidence type="ECO:0000256" key="2">
    <source>
        <dbReference type="SAM" id="SignalP"/>
    </source>
</evidence>
<feature type="chain" id="PRO_5038910286" description="PpiC domain-containing protein" evidence="2">
    <location>
        <begin position="24"/>
        <end position="372"/>
    </location>
</feature>
<feature type="signal peptide" evidence="2">
    <location>
        <begin position="1"/>
        <end position="23"/>
    </location>
</feature>
<dbReference type="AlphaFoldDB" id="A0A916QD73"/>
<reference evidence="4" key="1">
    <citation type="submission" date="2020-06" db="EMBL/GenBank/DDBJ databases">
        <title>Characterization of fructooligosaccharide metabolism and fructooligosaccharide-degrading enzymes in human commensal butyrate producers.</title>
        <authorList>
            <person name="Tanno H."/>
            <person name="Fujii T."/>
            <person name="Hirano K."/>
            <person name="Maeno S."/>
            <person name="Tonozuka T."/>
            <person name="Sakamoto M."/>
            <person name="Ohkuma M."/>
            <person name="Tochio T."/>
            <person name="Endo A."/>
        </authorList>
    </citation>
    <scope>NUCLEOTIDE SEQUENCE</scope>
    <source>
        <strain evidence="4">JCM 17466</strain>
    </source>
</reference>
<sequence>MKKLAKKLLCFTAVLALSVSLFTGCTPKNERTLFEYAGQEVKFQEAHIYARIMQYQTEEQYGAYFGDDMWKMQAGTDTSGNAITMQESVKDGVINQLKQVKVLVAHADDYDVKLTKSEKSELEDNVDSLVKTDIGKKVMKDTEADKDAIMNLYREITLANKVMQAIIEDANVTVSDEEAKTATVYKLVFTTKKTDSKTGKEKDMSDSEKKGQLKKAQSALSALKAGEGASSVANKFGVSDASGEESYTKGKSELGSKFEEAASKLGTNDISGIVQTDDAYVIIKMINPNDTDAMAANKQTLLQEKQQEAYEKVYKKWTKDADKEWDDEKSVNQKLWDEVEFTYKATTAASTTENSSTTAEDGSSAATTESSK</sequence>
<comment type="caution">
    <text evidence="4">The sequence shown here is derived from an EMBL/GenBank/DDBJ whole genome shotgun (WGS) entry which is preliminary data.</text>
</comment>
<proteinExistence type="predicted"/>
<keyword evidence="2" id="KW-0732">Signal</keyword>
<dbReference type="Proteomes" id="UP000613208">
    <property type="component" value="Unassembled WGS sequence"/>
</dbReference>
<dbReference type="PROSITE" id="PS51257">
    <property type="entry name" value="PROKAR_LIPOPROTEIN"/>
    <property type="match status" value="1"/>
</dbReference>
<dbReference type="EMBL" id="BLYI01000062">
    <property type="protein sequence ID" value="GFO86399.1"/>
    <property type="molecule type" value="Genomic_DNA"/>
</dbReference>
<name>A0A916QD73_9FIRM</name>
<protein>
    <recommendedName>
        <fullName evidence="3">PpiC domain-containing protein</fullName>
    </recommendedName>
</protein>
<dbReference type="InterPro" id="IPR046357">
    <property type="entry name" value="PPIase_dom_sf"/>
</dbReference>
<evidence type="ECO:0000313" key="5">
    <source>
        <dbReference type="Proteomes" id="UP000613208"/>
    </source>
</evidence>
<feature type="domain" description="PpiC" evidence="3">
    <location>
        <begin position="211"/>
        <end position="287"/>
    </location>
</feature>
<dbReference type="SUPFAM" id="SSF54534">
    <property type="entry name" value="FKBP-like"/>
    <property type="match status" value="1"/>
</dbReference>
<evidence type="ECO:0000259" key="3">
    <source>
        <dbReference type="Pfam" id="PF13145"/>
    </source>
</evidence>
<organism evidence="4 5">
    <name type="scientific">Anaerostipes butyraticus</name>
    <dbReference type="NCBI Taxonomy" id="645466"/>
    <lineage>
        <taxon>Bacteria</taxon>
        <taxon>Bacillati</taxon>
        <taxon>Bacillota</taxon>
        <taxon>Clostridia</taxon>
        <taxon>Lachnospirales</taxon>
        <taxon>Lachnospiraceae</taxon>
        <taxon>Anaerostipes</taxon>
    </lineage>
</organism>
<dbReference type="RefSeq" id="WP_201312041.1">
    <property type="nucleotide sequence ID" value="NZ_BLYI01000062.1"/>
</dbReference>
<feature type="compositionally biased region" description="Low complexity" evidence="1">
    <location>
        <begin position="346"/>
        <end position="360"/>
    </location>
</feature>
<keyword evidence="5" id="KW-1185">Reference proteome</keyword>
<evidence type="ECO:0000256" key="1">
    <source>
        <dbReference type="SAM" id="MobiDB-lite"/>
    </source>
</evidence>
<dbReference type="Gene3D" id="3.10.50.40">
    <property type="match status" value="1"/>
</dbReference>
<dbReference type="Pfam" id="PF13145">
    <property type="entry name" value="Rotamase_2"/>
    <property type="match status" value="1"/>
</dbReference>